<evidence type="ECO:0000256" key="1">
    <source>
        <dbReference type="SAM" id="Coils"/>
    </source>
</evidence>
<dbReference type="AlphaFoldDB" id="A0A1J1JNP5"/>
<evidence type="ECO:0000313" key="2">
    <source>
        <dbReference type="EMBL" id="CUM62353.1"/>
    </source>
</evidence>
<gene>
    <name evidence="2" type="ORF">PLAM_mp0058</name>
</gene>
<keyword evidence="1" id="KW-0175">Coiled coil</keyword>
<dbReference type="RefSeq" id="WP_254034933.1">
    <property type="nucleotide sequence ID" value="NZ_LR882951.1"/>
</dbReference>
<protein>
    <submittedName>
        <fullName evidence="2">Uncharacterized protein</fullName>
    </submittedName>
</protein>
<feature type="coiled-coil region" evidence="1">
    <location>
        <begin position="158"/>
        <end position="352"/>
    </location>
</feature>
<organism evidence="2">
    <name type="scientific">Planktothrix agardhii</name>
    <name type="common">Oscillatoria agardhii</name>
    <dbReference type="NCBI Taxonomy" id="1160"/>
    <lineage>
        <taxon>Bacteria</taxon>
        <taxon>Bacillati</taxon>
        <taxon>Cyanobacteriota</taxon>
        <taxon>Cyanophyceae</taxon>
        <taxon>Oscillatoriophycideae</taxon>
        <taxon>Oscillatoriales</taxon>
        <taxon>Microcoleaceae</taxon>
        <taxon>Planktothrix</taxon>
    </lineage>
</organism>
<reference evidence="2" key="1">
    <citation type="submission" date="2015-09" db="EMBL/GenBank/DDBJ databases">
        <authorList>
            <person name="Jackson K.R."/>
            <person name="Lunt B.L."/>
            <person name="Fisher J.N.B."/>
            <person name="Gardner A.V."/>
            <person name="Bailey M.E."/>
            <person name="Deus L.M."/>
            <person name="Earl A.S."/>
            <person name="Gibby P.D."/>
            <person name="Hartmann K.A."/>
            <person name="Liu J.E."/>
            <person name="Manci A.M."/>
            <person name="Nielsen D.A."/>
            <person name="Solomon M.B."/>
            <person name="Breakwell D.P."/>
            <person name="Burnett S.H."/>
            <person name="Grose J.H."/>
        </authorList>
    </citation>
    <scope>NUCLEOTIDE SEQUENCE</scope>
    <source>
        <strain evidence="2">7805</strain>
    </source>
</reference>
<name>A0A1J1JNP5_PLAAG</name>
<dbReference type="EMBL" id="LO018305">
    <property type="protein sequence ID" value="CUM62353.1"/>
    <property type="molecule type" value="Genomic_DNA"/>
</dbReference>
<proteinExistence type="predicted"/>
<accession>A0A1J1JNP5</accession>
<sequence length="378" mass="42609">MGKLPTTFTSLDLTGFEIEKTNYREVTSSMVETTCAVLQKNRVGIVVRSVHAGLKHIYGIGGSAETVCALLKEWRAENLSSLKQGKNDKDFVSAILESSDDGLLEETDIPEEYLTVSRQMAIASYRLAFQKADTSISGERLKQLAGENDLLTSQLKEFPQLKLELDFYKSEYERQRNELKEAYMNLNKQQLADSDNFRQQLDGLYQERNDLTVKLSEAEKRLLEVSDLETKERERSGEISRLNGQLEAREREISSLHSQTQSLQSQIGEKEVLESQLSAVQVQLNEANQTIVNLQSQQVITSTLEVDSLDFGAISDEVEELKFELEEKITALNKAELQLVEQDAEINNLRTQLKQTIIPPIPASVTSITSKTNKKLAK</sequence>